<gene>
    <name evidence="2" type="ORF">UFOVP244_154</name>
</gene>
<name>A0A6J7WX24_9CAUD</name>
<protein>
    <submittedName>
        <fullName evidence="2">Uncharacterized protein</fullName>
    </submittedName>
</protein>
<evidence type="ECO:0000256" key="1">
    <source>
        <dbReference type="SAM" id="MobiDB-lite"/>
    </source>
</evidence>
<evidence type="ECO:0000313" key="2">
    <source>
        <dbReference type="EMBL" id="CAB5221398.1"/>
    </source>
</evidence>
<proteinExistence type="predicted"/>
<feature type="region of interest" description="Disordered" evidence="1">
    <location>
        <begin position="27"/>
        <end position="55"/>
    </location>
</feature>
<accession>A0A6J7WX24</accession>
<sequence>MKTANTKSTFPFSVSILMPRLPFITARKEGESEEDHKTRDADLRKRSAEAAALPDGEAKDAAVAAVHQEMVPEIVQRLAEYGAKLQEDRVPLTVTLGSLFFDLYEICAPQPAEAPLAQMIHKKRRDELATRLESEEFELSRQEINTIRPGLEDPKVWETVKLSAYYMVGEEKRYVSLNNKAAPFFGSVVNAAVEYVLANEK</sequence>
<reference evidence="2" key="1">
    <citation type="submission" date="2020-05" db="EMBL/GenBank/DDBJ databases">
        <authorList>
            <person name="Chiriac C."/>
            <person name="Salcher M."/>
            <person name="Ghai R."/>
            <person name="Kavagutti S V."/>
        </authorList>
    </citation>
    <scope>NUCLEOTIDE SEQUENCE</scope>
</reference>
<dbReference type="EMBL" id="LR798292">
    <property type="protein sequence ID" value="CAB5221398.1"/>
    <property type="molecule type" value="Genomic_DNA"/>
</dbReference>
<organism evidence="2">
    <name type="scientific">uncultured Caudovirales phage</name>
    <dbReference type="NCBI Taxonomy" id="2100421"/>
    <lineage>
        <taxon>Viruses</taxon>
        <taxon>Duplodnaviria</taxon>
        <taxon>Heunggongvirae</taxon>
        <taxon>Uroviricota</taxon>
        <taxon>Caudoviricetes</taxon>
        <taxon>Peduoviridae</taxon>
        <taxon>Maltschvirus</taxon>
        <taxon>Maltschvirus maltsch</taxon>
    </lineage>
</organism>
<feature type="compositionally biased region" description="Basic and acidic residues" evidence="1">
    <location>
        <begin position="27"/>
        <end position="48"/>
    </location>
</feature>